<dbReference type="EMBL" id="KE504238">
    <property type="protein sequence ID" value="EPS94289.1"/>
    <property type="molecule type" value="Genomic_DNA"/>
</dbReference>
<feature type="chain" id="PRO_5004563563" evidence="2">
    <location>
        <begin position="24"/>
        <end position="133"/>
    </location>
</feature>
<name>S8F5X2_FOMSC</name>
<proteinExistence type="predicted"/>
<dbReference type="Proteomes" id="UP000015241">
    <property type="component" value="Unassembled WGS sequence"/>
</dbReference>
<accession>S8F5X2</accession>
<sequence>MRFETIVSVLLASAVVLPASTLAMPFEGSGRSLEDEELLVRALEDLDARALGEDVSRSRPARHGGGTRNRHHHPAPIERYSEYDFNPVTVYGKREEEEKPKKGKGIKFWRKRPRSLEDAELFDRDFFDLDDLE</sequence>
<dbReference type="AlphaFoldDB" id="S8F5X2"/>
<evidence type="ECO:0000313" key="3">
    <source>
        <dbReference type="EMBL" id="EPS94289.1"/>
    </source>
</evidence>
<dbReference type="HOGENOM" id="CLU_1906778_0_0_1"/>
<keyword evidence="2" id="KW-0732">Signal</keyword>
<evidence type="ECO:0000256" key="2">
    <source>
        <dbReference type="SAM" id="SignalP"/>
    </source>
</evidence>
<dbReference type="InParanoid" id="S8F5X2"/>
<evidence type="ECO:0000313" key="4">
    <source>
        <dbReference type="Proteomes" id="UP000015241"/>
    </source>
</evidence>
<reference evidence="3 4" key="1">
    <citation type="journal article" date="2012" name="Science">
        <title>The Paleozoic origin of enzymatic lignin decomposition reconstructed from 31 fungal genomes.</title>
        <authorList>
            <person name="Floudas D."/>
            <person name="Binder M."/>
            <person name="Riley R."/>
            <person name="Barry K."/>
            <person name="Blanchette R.A."/>
            <person name="Henrissat B."/>
            <person name="Martinez A.T."/>
            <person name="Otillar R."/>
            <person name="Spatafora J.W."/>
            <person name="Yadav J.S."/>
            <person name="Aerts A."/>
            <person name="Benoit I."/>
            <person name="Boyd A."/>
            <person name="Carlson A."/>
            <person name="Copeland A."/>
            <person name="Coutinho P.M."/>
            <person name="de Vries R.P."/>
            <person name="Ferreira P."/>
            <person name="Findley K."/>
            <person name="Foster B."/>
            <person name="Gaskell J."/>
            <person name="Glotzer D."/>
            <person name="Gorecki P."/>
            <person name="Heitman J."/>
            <person name="Hesse C."/>
            <person name="Hori C."/>
            <person name="Igarashi K."/>
            <person name="Jurgens J.A."/>
            <person name="Kallen N."/>
            <person name="Kersten P."/>
            <person name="Kohler A."/>
            <person name="Kuees U."/>
            <person name="Kumar T.K.A."/>
            <person name="Kuo A."/>
            <person name="LaButti K."/>
            <person name="Larrondo L.F."/>
            <person name="Lindquist E."/>
            <person name="Ling A."/>
            <person name="Lombard V."/>
            <person name="Lucas S."/>
            <person name="Lundell T."/>
            <person name="Martin R."/>
            <person name="McLaughlin D.J."/>
            <person name="Morgenstern I."/>
            <person name="Morin E."/>
            <person name="Murat C."/>
            <person name="Nagy L.G."/>
            <person name="Nolan M."/>
            <person name="Ohm R.A."/>
            <person name="Patyshakuliyeva A."/>
            <person name="Rokas A."/>
            <person name="Ruiz-Duenas F.J."/>
            <person name="Sabat G."/>
            <person name="Salamov A."/>
            <person name="Samejima M."/>
            <person name="Schmutz J."/>
            <person name="Slot J.C."/>
            <person name="St John F."/>
            <person name="Stenlid J."/>
            <person name="Sun H."/>
            <person name="Sun S."/>
            <person name="Syed K."/>
            <person name="Tsang A."/>
            <person name="Wiebenga A."/>
            <person name="Young D."/>
            <person name="Pisabarro A."/>
            <person name="Eastwood D.C."/>
            <person name="Martin F."/>
            <person name="Cullen D."/>
            <person name="Grigoriev I.V."/>
            <person name="Hibbett D.S."/>
        </authorList>
    </citation>
    <scope>NUCLEOTIDE SEQUENCE</scope>
    <source>
        <strain evidence="4">FP-58527</strain>
    </source>
</reference>
<feature type="region of interest" description="Disordered" evidence="1">
    <location>
        <begin position="53"/>
        <end position="78"/>
    </location>
</feature>
<keyword evidence="4" id="KW-1185">Reference proteome</keyword>
<gene>
    <name evidence="3" type="ORF">FOMPIDRAFT_1055227</name>
</gene>
<evidence type="ECO:0000256" key="1">
    <source>
        <dbReference type="SAM" id="MobiDB-lite"/>
    </source>
</evidence>
<feature type="signal peptide" evidence="2">
    <location>
        <begin position="1"/>
        <end position="23"/>
    </location>
</feature>
<protein>
    <submittedName>
        <fullName evidence="3">Uncharacterized protein</fullName>
    </submittedName>
</protein>
<organism evidence="3 4">
    <name type="scientific">Fomitopsis schrenkii</name>
    <name type="common">Brown rot fungus</name>
    <dbReference type="NCBI Taxonomy" id="2126942"/>
    <lineage>
        <taxon>Eukaryota</taxon>
        <taxon>Fungi</taxon>
        <taxon>Dikarya</taxon>
        <taxon>Basidiomycota</taxon>
        <taxon>Agaricomycotina</taxon>
        <taxon>Agaricomycetes</taxon>
        <taxon>Polyporales</taxon>
        <taxon>Fomitopsis</taxon>
    </lineage>
</organism>